<gene>
    <name evidence="1" type="ORF">RM572_00370</name>
</gene>
<name>A0ABU2NKE1_9ACTN</name>
<evidence type="ECO:0008006" key="3">
    <source>
        <dbReference type="Google" id="ProtNLM"/>
    </source>
</evidence>
<proteinExistence type="predicted"/>
<accession>A0ABU2NKE1</accession>
<dbReference type="RefSeq" id="WP_311671235.1">
    <property type="nucleotide sequence ID" value="NZ_JAVREQ010000001.1"/>
</dbReference>
<dbReference type="EMBL" id="JAVREQ010000001">
    <property type="protein sequence ID" value="MDT0377230.1"/>
    <property type="molecule type" value="Genomic_DNA"/>
</dbReference>
<sequence>MPRLDVNLRAMGPMFDGRAARAAREYVDEVEFEVAKEALRMVQARLRRVLRNPTGYYQSRVRVDPAGSRHVVHDSGVVYGPWLEGTGSRNYPVTRFRGYATFRRTQALIQRQARQIAQRIFARYRGRF</sequence>
<protein>
    <recommendedName>
        <fullName evidence="3">HK97 gp10 family phage protein</fullName>
    </recommendedName>
</protein>
<evidence type="ECO:0000313" key="1">
    <source>
        <dbReference type="EMBL" id="MDT0377230.1"/>
    </source>
</evidence>
<comment type="caution">
    <text evidence="1">The sequence shown here is derived from an EMBL/GenBank/DDBJ whole genome shotgun (WGS) entry which is preliminary data.</text>
</comment>
<keyword evidence="2" id="KW-1185">Reference proteome</keyword>
<evidence type="ECO:0000313" key="2">
    <source>
        <dbReference type="Proteomes" id="UP001183414"/>
    </source>
</evidence>
<organism evidence="1 2">
    <name type="scientific">Streptomyces hazeniae</name>
    <dbReference type="NCBI Taxonomy" id="3075538"/>
    <lineage>
        <taxon>Bacteria</taxon>
        <taxon>Bacillati</taxon>
        <taxon>Actinomycetota</taxon>
        <taxon>Actinomycetes</taxon>
        <taxon>Kitasatosporales</taxon>
        <taxon>Streptomycetaceae</taxon>
        <taxon>Streptomyces</taxon>
    </lineage>
</organism>
<dbReference type="Proteomes" id="UP001183414">
    <property type="component" value="Unassembled WGS sequence"/>
</dbReference>
<reference evidence="2" key="1">
    <citation type="submission" date="2023-07" db="EMBL/GenBank/DDBJ databases">
        <title>30 novel species of actinomycetes from the DSMZ collection.</title>
        <authorList>
            <person name="Nouioui I."/>
        </authorList>
    </citation>
    <scope>NUCLEOTIDE SEQUENCE [LARGE SCALE GENOMIC DNA]</scope>
    <source>
        <strain evidence="2">DSM 42041</strain>
    </source>
</reference>